<comment type="subcellular location">
    <subcellularLocation>
        <location evidence="3">Nucleus</location>
    </subcellularLocation>
</comment>
<dbReference type="FunFam" id="1.10.10.10:FF:001472">
    <property type="entry name" value="Forkhead domain protein 1"/>
    <property type="match status" value="1"/>
</dbReference>
<sequence length="417" mass="47284">MNEISRPWIVTKKIDYFYMQTGSPIYNGILSSQAGHVAPVPYPYSGIYYSTLDLNRAYALRMIEEMQRHEPPQKPPYSYIALIAMAIKNAPDRKITLNGIYQFIMERFPYYHDNKQGWQNSIRHNLSLNNCFIKVQREKGKPGKGNYWTLDPNCEEMFENGNYRRRKRRSKITTDMENEQEASKTNVNMETVEHTSSIEENAIDKRAINKTDNDSRINVCCSSEDDHSTDGSGQELEMKQTCSVLGGVKEFGNSNDSYNIFSSGVCKDSCHGDEICASKRKLFTIDSIIGNKDSLKDDTLKMSNLDTSDKSEQNCAKKRKSDIFDRIPSPPPKVIDLKSGSPTNLQLSISHGLYGWNFSSATPMSLATHHGFRIPACHPHFNNQFQKHLATDIYLSSEGRGPVSILYQDPTGTNLLP</sequence>
<dbReference type="InterPro" id="IPR047514">
    <property type="entry name" value="FH_FOXL1"/>
</dbReference>
<reference evidence="6" key="3">
    <citation type="submission" date="2023-05" db="EMBL/GenBank/DDBJ databases">
        <authorList>
            <person name="Smith C.H."/>
        </authorList>
    </citation>
    <scope>NUCLEOTIDE SEQUENCE</scope>
    <source>
        <strain evidence="6">CHS0354</strain>
        <tissue evidence="6">Mantle</tissue>
    </source>
</reference>
<name>A0AAE0SFH1_9BIVA</name>
<dbReference type="Pfam" id="PF00250">
    <property type="entry name" value="Forkhead"/>
    <property type="match status" value="1"/>
</dbReference>
<dbReference type="GO" id="GO:0000981">
    <property type="term" value="F:DNA-binding transcription factor activity, RNA polymerase II-specific"/>
    <property type="evidence" value="ECO:0007669"/>
    <property type="project" value="TreeGrafter"/>
</dbReference>
<reference evidence="6" key="2">
    <citation type="journal article" date="2021" name="Genome Biol. Evol.">
        <title>Developing a high-quality reference genome for a parasitic bivalve with doubly uniparental inheritance (Bivalvia: Unionida).</title>
        <authorList>
            <person name="Smith C.H."/>
        </authorList>
    </citation>
    <scope>NUCLEOTIDE SEQUENCE</scope>
    <source>
        <strain evidence="6">CHS0354</strain>
        <tissue evidence="6">Mantle</tissue>
    </source>
</reference>
<dbReference type="PROSITE" id="PS00658">
    <property type="entry name" value="FORK_HEAD_2"/>
    <property type="match status" value="1"/>
</dbReference>
<feature type="domain" description="Fork-head" evidence="5">
    <location>
        <begin position="74"/>
        <end position="168"/>
    </location>
</feature>
<evidence type="ECO:0000256" key="4">
    <source>
        <dbReference type="SAM" id="MobiDB-lite"/>
    </source>
</evidence>
<dbReference type="GO" id="GO:0005634">
    <property type="term" value="C:nucleus"/>
    <property type="evidence" value="ECO:0007669"/>
    <property type="project" value="UniProtKB-SubCell"/>
</dbReference>
<dbReference type="GO" id="GO:0030154">
    <property type="term" value="P:cell differentiation"/>
    <property type="evidence" value="ECO:0007669"/>
    <property type="project" value="TreeGrafter"/>
</dbReference>
<evidence type="ECO:0000256" key="3">
    <source>
        <dbReference type="PROSITE-ProRule" id="PRU00089"/>
    </source>
</evidence>
<dbReference type="InterPro" id="IPR050211">
    <property type="entry name" value="FOX_domain-containing"/>
</dbReference>
<gene>
    <name evidence="6" type="ORF">CHS0354_020348</name>
</gene>
<dbReference type="InterPro" id="IPR036390">
    <property type="entry name" value="WH_DNA-bd_sf"/>
</dbReference>
<dbReference type="Proteomes" id="UP001195483">
    <property type="component" value="Unassembled WGS sequence"/>
</dbReference>
<dbReference type="InterPro" id="IPR030456">
    <property type="entry name" value="TF_fork_head_CS_2"/>
</dbReference>
<dbReference type="PANTHER" id="PTHR11829:SF388">
    <property type="entry name" value="FORK HEAD DOMAIN-CONTAINING PROTEIN L1-RELATED"/>
    <property type="match status" value="1"/>
</dbReference>
<keyword evidence="1 3" id="KW-0238">DNA-binding</keyword>
<feature type="region of interest" description="Disordered" evidence="4">
    <location>
        <begin position="174"/>
        <end position="193"/>
    </location>
</feature>
<dbReference type="InterPro" id="IPR036388">
    <property type="entry name" value="WH-like_DNA-bd_sf"/>
</dbReference>
<dbReference type="GO" id="GO:0009653">
    <property type="term" value="P:anatomical structure morphogenesis"/>
    <property type="evidence" value="ECO:0007669"/>
    <property type="project" value="TreeGrafter"/>
</dbReference>
<comment type="caution">
    <text evidence="6">The sequence shown here is derived from an EMBL/GenBank/DDBJ whole genome shotgun (WGS) entry which is preliminary data.</text>
</comment>
<evidence type="ECO:0000256" key="1">
    <source>
        <dbReference type="ARBA" id="ARBA00023125"/>
    </source>
</evidence>
<dbReference type="PRINTS" id="PR00053">
    <property type="entry name" value="FORKHEAD"/>
</dbReference>
<protein>
    <recommendedName>
        <fullName evidence="5">Fork-head domain-containing protein</fullName>
    </recommendedName>
</protein>
<proteinExistence type="predicted"/>
<dbReference type="CDD" id="cd20027">
    <property type="entry name" value="FH_FOXL1"/>
    <property type="match status" value="1"/>
</dbReference>
<evidence type="ECO:0000313" key="6">
    <source>
        <dbReference type="EMBL" id="KAK3590991.1"/>
    </source>
</evidence>
<dbReference type="GO" id="GO:0000978">
    <property type="term" value="F:RNA polymerase II cis-regulatory region sequence-specific DNA binding"/>
    <property type="evidence" value="ECO:0007669"/>
    <property type="project" value="TreeGrafter"/>
</dbReference>
<evidence type="ECO:0000259" key="5">
    <source>
        <dbReference type="PROSITE" id="PS50039"/>
    </source>
</evidence>
<dbReference type="EMBL" id="JAEAOA010001235">
    <property type="protein sequence ID" value="KAK3590991.1"/>
    <property type="molecule type" value="Genomic_DNA"/>
</dbReference>
<keyword evidence="7" id="KW-1185">Reference proteome</keyword>
<dbReference type="InterPro" id="IPR018122">
    <property type="entry name" value="TF_fork_head_CS_1"/>
</dbReference>
<dbReference type="PANTHER" id="PTHR11829">
    <property type="entry name" value="FORKHEAD BOX PROTEIN"/>
    <property type="match status" value="1"/>
</dbReference>
<dbReference type="SUPFAM" id="SSF46785">
    <property type="entry name" value="Winged helix' DNA-binding domain"/>
    <property type="match status" value="1"/>
</dbReference>
<dbReference type="PROSITE" id="PS00657">
    <property type="entry name" value="FORK_HEAD_1"/>
    <property type="match status" value="1"/>
</dbReference>
<evidence type="ECO:0000256" key="2">
    <source>
        <dbReference type="ARBA" id="ARBA00023242"/>
    </source>
</evidence>
<dbReference type="AlphaFoldDB" id="A0AAE0SFH1"/>
<dbReference type="PROSITE" id="PS50039">
    <property type="entry name" value="FORK_HEAD_3"/>
    <property type="match status" value="1"/>
</dbReference>
<reference evidence="6" key="1">
    <citation type="journal article" date="2021" name="Genome Biol. Evol.">
        <title>A High-Quality Reference Genome for a Parasitic Bivalve with Doubly Uniparental Inheritance (Bivalvia: Unionida).</title>
        <authorList>
            <person name="Smith C.H."/>
        </authorList>
    </citation>
    <scope>NUCLEOTIDE SEQUENCE</scope>
    <source>
        <strain evidence="6">CHS0354</strain>
    </source>
</reference>
<organism evidence="6 7">
    <name type="scientific">Potamilus streckersoni</name>
    <dbReference type="NCBI Taxonomy" id="2493646"/>
    <lineage>
        <taxon>Eukaryota</taxon>
        <taxon>Metazoa</taxon>
        <taxon>Spiralia</taxon>
        <taxon>Lophotrochozoa</taxon>
        <taxon>Mollusca</taxon>
        <taxon>Bivalvia</taxon>
        <taxon>Autobranchia</taxon>
        <taxon>Heteroconchia</taxon>
        <taxon>Palaeoheterodonta</taxon>
        <taxon>Unionida</taxon>
        <taxon>Unionoidea</taxon>
        <taxon>Unionidae</taxon>
        <taxon>Ambleminae</taxon>
        <taxon>Lampsilini</taxon>
        <taxon>Potamilus</taxon>
    </lineage>
</organism>
<evidence type="ECO:0000313" key="7">
    <source>
        <dbReference type="Proteomes" id="UP001195483"/>
    </source>
</evidence>
<dbReference type="Gene3D" id="1.10.10.10">
    <property type="entry name" value="Winged helix-like DNA-binding domain superfamily/Winged helix DNA-binding domain"/>
    <property type="match status" value="1"/>
</dbReference>
<dbReference type="InterPro" id="IPR001766">
    <property type="entry name" value="Fork_head_dom"/>
</dbReference>
<keyword evidence="2 3" id="KW-0539">Nucleus</keyword>
<accession>A0AAE0SFH1</accession>
<feature type="DNA-binding region" description="Fork-head" evidence="3">
    <location>
        <begin position="74"/>
        <end position="168"/>
    </location>
</feature>
<dbReference type="SMART" id="SM00339">
    <property type="entry name" value="FH"/>
    <property type="match status" value="1"/>
</dbReference>